<sequence>MVTVILDNKHLFWYEIQAVGLPAASFIAIGVEEDFLNERNQHQLDLFFEIIC</sequence>
<gene>
    <name evidence="1" type="primary">vasV-1</name>
    <name evidence="1" type="ordered locus">VSAL_I1178</name>
</gene>
<proteinExistence type="predicted"/>
<evidence type="ECO:0000313" key="2">
    <source>
        <dbReference type="Proteomes" id="UP000001730"/>
    </source>
</evidence>
<dbReference type="KEGG" id="vsa:VSAL_I1178"/>
<reference evidence="1 2" key="1">
    <citation type="journal article" date="2008" name="BMC Genomics">
        <title>The genome sequence of the fish pathogen Aliivibrio salmonicida strain LFI1238 shows extensive evidence of gene decay.</title>
        <authorList>
            <person name="Hjerde E."/>
            <person name="Lorentzen M.S."/>
            <person name="Holden M.T."/>
            <person name="Seeger K."/>
            <person name="Paulsen S."/>
            <person name="Bason N."/>
            <person name="Churcher C."/>
            <person name="Harris D."/>
            <person name="Norbertczak H."/>
            <person name="Quail M.A."/>
            <person name="Sanders S."/>
            <person name="Thurston S."/>
            <person name="Parkhill J."/>
            <person name="Willassen N.P."/>
            <person name="Thomson N.R."/>
        </authorList>
    </citation>
    <scope>NUCLEOTIDE SEQUENCE [LARGE SCALE GENOMIC DNA]</scope>
    <source>
        <strain evidence="1 2">LFI1238</strain>
    </source>
</reference>
<keyword evidence="2" id="KW-1185">Reference proteome</keyword>
<dbReference type="HOGENOM" id="CLU_3076038_0_0_6"/>
<protein>
    <submittedName>
        <fullName evidence="1">Type VI secretion protein VasV-1</fullName>
    </submittedName>
</protein>
<dbReference type="Proteomes" id="UP000001730">
    <property type="component" value="Chromosome 1"/>
</dbReference>
<evidence type="ECO:0000313" key="1">
    <source>
        <dbReference type="EMBL" id="CAQ78863.1"/>
    </source>
</evidence>
<name>B6EJJ9_ALISL</name>
<dbReference type="EMBL" id="FM178379">
    <property type="protein sequence ID" value="CAQ78863.1"/>
    <property type="molecule type" value="Genomic_DNA"/>
</dbReference>
<dbReference type="RefSeq" id="WP_012549919.1">
    <property type="nucleotide sequence ID" value="NC_011312.1"/>
</dbReference>
<dbReference type="AlphaFoldDB" id="B6EJJ9"/>
<accession>B6EJJ9</accession>
<organism evidence="1 2">
    <name type="scientific">Aliivibrio salmonicida (strain LFI1238)</name>
    <name type="common">Vibrio salmonicida (strain LFI1238)</name>
    <dbReference type="NCBI Taxonomy" id="316275"/>
    <lineage>
        <taxon>Bacteria</taxon>
        <taxon>Pseudomonadati</taxon>
        <taxon>Pseudomonadota</taxon>
        <taxon>Gammaproteobacteria</taxon>
        <taxon>Vibrionales</taxon>
        <taxon>Vibrionaceae</taxon>
        <taxon>Aliivibrio</taxon>
    </lineage>
</organism>